<protein>
    <submittedName>
        <fullName evidence="4">UDENN domain-containing protein</fullName>
    </submittedName>
</protein>
<sequence>EEEEQEVLNNSSSNSSDSDNLYNEELGISDANDEELVTTEKEVVLDFSAFMLKFIHPRVVHAYA</sequence>
<proteinExistence type="predicted"/>
<keyword evidence="3" id="KW-1185">Reference proteome</keyword>
<dbReference type="AlphaFoldDB" id="A0A183JTI9"/>
<evidence type="ECO:0000256" key="1">
    <source>
        <dbReference type="SAM" id="MobiDB-lite"/>
    </source>
</evidence>
<dbReference type="Proteomes" id="UP000279833">
    <property type="component" value="Unassembled WGS sequence"/>
</dbReference>
<feature type="region of interest" description="Disordered" evidence="1">
    <location>
        <begin position="1"/>
        <end position="33"/>
    </location>
</feature>
<evidence type="ECO:0000313" key="3">
    <source>
        <dbReference type="Proteomes" id="UP000279833"/>
    </source>
</evidence>
<name>A0A183JTI9_9TREM</name>
<gene>
    <name evidence="2" type="ORF">SCUD_LOCUS6029</name>
</gene>
<reference evidence="4" key="1">
    <citation type="submission" date="2016-06" db="UniProtKB">
        <authorList>
            <consortium name="WormBaseParasite"/>
        </authorList>
    </citation>
    <scope>IDENTIFICATION</scope>
</reference>
<dbReference type="WBParaSite" id="SCUD_0000602901-mRNA-1">
    <property type="protein sequence ID" value="SCUD_0000602901-mRNA-1"/>
    <property type="gene ID" value="SCUD_0000602901"/>
</dbReference>
<dbReference type="EMBL" id="UZAK01011586">
    <property type="protein sequence ID" value="VDP00215.1"/>
    <property type="molecule type" value="Genomic_DNA"/>
</dbReference>
<evidence type="ECO:0000313" key="4">
    <source>
        <dbReference type="WBParaSite" id="SCUD_0000602901-mRNA-1"/>
    </source>
</evidence>
<accession>A0A183JTI9</accession>
<reference evidence="2 3" key="2">
    <citation type="submission" date="2018-11" db="EMBL/GenBank/DDBJ databases">
        <authorList>
            <consortium name="Pathogen Informatics"/>
        </authorList>
    </citation>
    <scope>NUCLEOTIDE SEQUENCE [LARGE SCALE GENOMIC DNA]</scope>
    <source>
        <strain evidence="2">Dakar</strain>
        <strain evidence="3">Dakar, Senegal</strain>
    </source>
</reference>
<evidence type="ECO:0000313" key="2">
    <source>
        <dbReference type="EMBL" id="VDP00215.1"/>
    </source>
</evidence>
<organism evidence="4">
    <name type="scientific">Schistosoma curassoni</name>
    <dbReference type="NCBI Taxonomy" id="6186"/>
    <lineage>
        <taxon>Eukaryota</taxon>
        <taxon>Metazoa</taxon>
        <taxon>Spiralia</taxon>
        <taxon>Lophotrochozoa</taxon>
        <taxon>Platyhelminthes</taxon>
        <taxon>Trematoda</taxon>
        <taxon>Digenea</taxon>
        <taxon>Strigeidida</taxon>
        <taxon>Schistosomatoidea</taxon>
        <taxon>Schistosomatidae</taxon>
        <taxon>Schistosoma</taxon>
    </lineage>
</organism>
<dbReference type="STRING" id="6186.A0A183JTI9"/>
<feature type="compositionally biased region" description="Low complexity" evidence="1">
    <location>
        <begin position="7"/>
        <end position="25"/>
    </location>
</feature>